<protein>
    <submittedName>
        <fullName evidence="3">Ark1 protein</fullName>
    </submittedName>
</protein>
<keyword evidence="2" id="KW-0732">Signal</keyword>
<accession>A0A812TKX8</accession>
<feature type="transmembrane region" description="Helical" evidence="1">
    <location>
        <begin position="377"/>
        <end position="397"/>
    </location>
</feature>
<comment type="caution">
    <text evidence="3">The sequence shown here is derived from an EMBL/GenBank/DDBJ whole genome shotgun (WGS) entry which is preliminary data.</text>
</comment>
<dbReference type="Proteomes" id="UP000604046">
    <property type="component" value="Unassembled WGS sequence"/>
</dbReference>
<feature type="transmembrane region" description="Helical" evidence="1">
    <location>
        <begin position="351"/>
        <end position="371"/>
    </location>
</feature>
<sequence>MAASSCRTQLKVCFFLFLLAGKEVYVVNAERAAVDVFTELAELQQAAANLKGISRHGAEAEPLCDGALWGCINPKICTDAAPCAVKPDADLANGYAVDVDALSRKIDAYSSSQAIMELSVISYELKDMEQYDKAMVENKGGPRLRSKMAELADTVDRSLVTLAAAMPNESSCSMVELVNGLNDAKSKGNGVQGTPDDSKAFLKKVFPEITNDQLRTVMAQADVEAREVHDCDSSSTPDCREALLKKQDDKFLRQADITAENLAESEASFVQLVTKFGAKVPHDHLSALTETQRRENTWAALQLMDNKTAWEELKQAARRHDRHDASSALQNGAKRAKAASREKSMEAQLEAAVHPIVLGIIVIVIAVIAVLFLTAAILIPLLLALLGVLVVGATVCLRR</sequence>
<organism evidence="3 4">
    <name type="scientific">Symbiodinium natans</name>
    <dbReference type="NCBI Taxonomy" id="878477"/>
    <lineage>
        <taxon>Eukaryota</taxon>
        <taxon>Sar</taxon>
        <taxon>Alveolata</taxon>
        <taxon>Dinophyceae</taxon>
        <taxon>Suessiales</taxon>
        <taxon>Symbiodiniaceae</taxon>
        <taxon>Symbiodinium</taxon>
    </lineage>
</organism>
<keyword evidence="1" id="KW-1133">Transmembrane helix</keyword>
<keyword evidence="1" id="KW-0812">Transmembrane</keyword>
<evidence type="ECO:0000256" key="1">
    <source>
        <dbReference type="SAM" id="Phobius"/>
    </source>
</evidence>
<dbReference type="EMBL" id="CAJNDS010002564">
    <property type="protein sequence ID" value="CAE7527018.1"/>
    <property type="molecule type" value="Genomic_DNA"/>
</dbReference>
<evidence type="ECO:0000313" key="3">
    <source>
        <dbReference type="EMBL" id="CAE7527018.1"/>
    </source>
</evidence>
<keyword evidence="1" id="KW-0472">Membrane</keyword>
<dbReference type="OrthoDB" id="419790at2759"/>
<proteinExistence type="predicted"/>
<evidence type="ECO:0000313" key="4">
    <source>
        <dbReference type="Proteomes" id="UP000604046"/>
    </source>
</evidence>
<gene>
    <name evidence="3" type="primary">ark1</name>
    <name evidence="3" type="ORF">SNAT2548_LOCUS29506</name>
</gene>
<feature type="signal peptide" evidence="2">
    <location>
        <begin position="1"/>
        <end position="29"/>
    </location>
</feature>
<feature type="chain" id="PRO_5032614602" evidence="2">
    <location>
        <begin position="30"/>
        <end position="399"/>
    </location>
</feature>
<reference evidence="3" key="1">
    <citation type="submission" date="2021-02" db="EMBL/GenBank/DDBJ databases">
        <authorList>
            <person name="Dougan E. K."/>
            <person name="Rhodes N."/>
            <person name="Thang M."/>
            <person name="Chan C."/>
        </authorList>
    </citation>
    <scope>NUCLEOTIDE SEQUENCE</scope>
</reference>
<name>A0A812TKX8_9DINO</name>
<evidence type="ECO:0000256" key="2">
    <source>
        <dbReference type="SAM" id="SignalP"/>
    </source>
</evidence>
<keyword evidence="4" id="KW-1185">Reference proteome</keyword>
<dbReference type="AlphaFoldDB" id="A0A812TKX8"/>